<dbReference type="OrthoDB" id="8005167at2"/>
<evidence type="ECO:0000313" key="2">
    <source>
        <dbReference type="EMBL" id="EEW25548.1"/>
    </source>
</evidence>
<feature type="domain" description="YjiS-like" evidence="1">
    <location>
        <begin position="24"/>
        <end position="58"/>
    </location>
</feature>
<evidence type="ECO:0000313" key="3">
    <source>
        <dbReference type="Proteomes" id="UP000010121"/>
    </source>
</evidence>
<sequence length="69" mass="7727">MAQISASAPLLVGLVSARPLTRLQRLARFWAARQDSRRALAQLDPHLLRDIGLSAQDAGMESEKPFWRD</sequence>
<evidence type="ECO:0000259" key="1">
    <source>
        <dbReference type="Pfam" id="PF06568"/>
    </source>
</evidence>
<keyword evidence="3" id="KW-1185">Reference proteome</keyword>
<dbReference type="Pfam" id="PF06568">
    <property type="entry name" value="YjiS-like"/>
    <property type="match status" value="1"/>
</dbReference>
<protein>
    <recommendedName>
        <fullName evidence="1">YjiS-like domain-containing protein</fullName>
    </recommendedName>
</protein>
<dbReference type="EMBL" id="ACYY01000008">
    <property type="protein sequence ID" value="EEW25548.1"/>
    <property type="molecule type" value="Genomic_DNA"/>
</dbReference>
<reference evidence="2 3" key="1">
    <citation type="submission" date="2009-08" db="EMBL/GenBank/DDBJ databases">
        <title>The draft genome of Rhodobacter sp. SW2.</title>
        <authorList>
            <consortium name="US DOE Joint Genome Institute (JGI-PGF)"/>
            <person name="Lucas S."/>
            <person name="Copeland A."/>
            <person name="Lapidus A."/>
            <person name="Glavina del Rio T."/>
            <person name="Tice H."/>
            <person name="Bruce D."/>
            <person name="Goodwin L."/>
            <person name="Pitluck S."/>
            <person name="Larimer F."/>
            <person name="Land M.L."/>
            <person name="Hauser L."/>
            <person name="Emerson D."/>
        </authorList>
    </citation>
    <scope>NUCLEOTIDE SEQUENCE [LARGE SCALE GENOMIC DNA]</scope>
    <source>
        <strain evidence="2 3">SW2</strain>
    </source>
</reference>
<gene>
    <name evidence="2" type="ORF">Rsw2DRAFT_1592</name>
</gene>
<dbReference type="InterPro" id="IPR009506">
    <property type="entry name" value="YjiS-like"/>
</dbReference>
<dbReference type="AlphaFoldDB" id="C8S0L4"/>
<proteinExistence type="predicted"/>
<organism evidence="2 3">
    <name type="scientific">Rhodobacter ferrooxidans</name>
    <dbReference type="NCBI Taxonomy" id="371731"/>
    <lineage>
        <taxon>Bacteria</taxon>
        <taxon>Pseudomonadati</taxon>
        <taxon>Pseudomonadota</taxon>
        <taxon>Alphaproteobacteria</taxon>
        <taxon>Rhodobacterales</taxon>
        <taxon>Rhodobacter group</taxon>
        <taxon>Rhodobacter</taxon>
    </lineage>
</organism>
<comment type="caution">
    <text evidence="2">The sequence shown here is derived from an EMBL/GenBank/DDBJ whole genome shotgun (WGS) entry which is preliminary data.</text>
</comment>
<accession>C8S0L4</accession>
<dbReference type="Proteomes" id="UP000010121">
    <property type="component" value="Unassembled WGS sequence"/>
</dbReference>
<dbReference type="RefSeq" id="WP_008029783.1">
    <property type="nucleotide sequence ID" value="NZ_ACYY01000008.1"/>
</dbReference>
<name>C8S0L4_9RHOB</name>